<protein>
    <submittedName>
        <fullName evidence="2">Uncharacterized protein</fullName>
    </submittedName>
</protein>
<reference evidence="2 3" key="1">
    <citation type="journal article" name="Sci. Rep.">
        <title>Genome-scale phylogenetic analyses confirm Olpidium as the closest living zoosporic fungus to the non-flagellated, terrestrial fungi.</title>
        <authorList>
            <person name="Chang Y."/>
            <person name="Rochon D."/>
            <person name="Sekimoto S."/>
            <person name="Wang Y."/>
            <person name="Chovatia M."/>
            <person name="Sandor L."/>
            <person name="Salamov A."/>
            <person name="Grigoriev I.V."/>
            <person name="Stajich J.E."/>
            <person name="Spatafora J.W."/>
        </authorList>
    </citation>
    <scope>NUCLEOTIDE SEQUENCE [LARGE SCALE GENOMIC DNA]</scope>
    <source>
        <strain evidence="2">S191</strain>
    </source>
</reference>
<keyword evidence="3" id="KW-1185">Reference proteome</keyword>
<organism evidence="2 3">
    <name type="scientific">Olpidium bornovanus</name>
    <dbReference type="NCBI Taxonomy" id="278681"/>
    <lineage>
        <taxon>Eukaryota</taxon>
        <taxon>Fungi</taxon>
        <taxon>Fungi incertae sedis</taxon>
        <taxon>Olpidiomycota</taxon>
        <taxon>Olpidiomycotina</taxon>
        <taxon>Olpidiomycetes</taxon>
        <taxon>Olpidiales</taxon>
        <taxon>Olpidiaceae</taxon>
        <taxon>Olpidium</taxon>
    </lineage>
</organism>
<sequence>MVVHDDVIDGGHDEFDLRGVGGAGEVRVDVFCFRPGLVHEAVEDVVAGGLERVVAQVVGEQLGQRRDEELLFEHVDLVQEEDDRRVDEPARVADRVEEREGLLHPVDVLVLEEHLVVLGDGDEEDDGRHVVEAVDPLFPLGPLPANVKQPVDQAADVERGLRDPGRLHAGAEDVLVRRDVVVLRDPLDRIEEAARARRGGATHARTPPSAQRASSASTTGGEKLSQSIWLGNRAMARACDAFSLSSGMRSVVMASRMARIDWTVFENITSLNAALSSSLIPPS</sequence>
<name>A0A8H8A1Q0_9FUNG</name>
<dbReference type="AlphaFoldDB" id="A0A8H8A1Q0"/>
<evidence type="ECO:0000313" key="2">
    <source>
        <dbReference type="EMBL" id="KAG5463361.1"/>
    </source>
</evidence>
<feature type="compositionally biased region" description="Polar residues" evidence="1">
    <location>
        <begin position="208"/>
        <end position="222"/>
    </location>
</feature>
<gene>
    <name evidence="2" type="ORF">BJ554DRAFT_8207</name>
</gene>
<comment type="caution">
    <text evidence="2">The sequence shown here is derived from an EMBL/GenBank/DDBJ whole genome shotgun (WGS) entry which is preliminary data.</text>
</comment>
<proteinExistence type="predicted"/>
<feature type="region of interest" description="Disordered" evidence="1">
    <location>
        <begin position="194"/>
        <end position="222"/>
    </location>
</feature>
<dbReference type="Proteomes" id="UP000673691">
    <property type="component" value="Unassembled WGS sequence"/>
</dbReference>
<evidence type="ECO:0000256" key="1">
    <source>
        <dbReference type="SAM" id="MobiDB-lite"/>
    </source>
</evidence>
<dbReference type="EMBL" id="JAEFCI010000720">
    <property type="protein sequence ID" value="KAG5463361.1"/>
    <property type="molecule type" value="Genomic_DNA"/>
</dbReference>
<accession>A0A8H8A1Q0</accession>
<evidence type="ECO:0000313" key="3">
    <source>
        <dbReference type="Proteomes" id="UP000673691"/>
    </source>
</evidence>